<dbReference type="PIRSF" id="PIRSF037053">
    <property type="entry name" value="UCP037053"/>
    <property type="match status" value="1"/>
</dbReference>
<comment type="caution">
    <text evidence="2">The sequence shown here is derived from an EMBL/GenBank/DDBJ whole genome shotgun (WGS) entry which is preliminary data.</text>
</comment>
<proteinExistence type="predicted"/>
<accession>A0AAE3H8A5</accession>
<dbReference type="Pfam" id="PF09871">
    <property type="entry name" value="DUF2098"/>
    <property type="match status" value="1"/>
</dbReference>
<reference evidence="2 3" key="1">
    <citation type="journal article" date="2011" name="Appl. Environ. Microbiol.">
        <title>Methanogenic archaea isolated from Taiwan's Chelungpu fault.</title>
        <authorList>
            <person name="Wu S.Y."/>
            <person name="Lai M.C."/>
        </authorList>
    </citation>
    <scope>NUCLEOTIDE SEQUENCE [LARGE SCALE GENOMIC DNA]</scope>
    <source>
        <strain evidence="2 3">St545Mb</strain>
    </source>
</reference>
<dbReference type="InterPro" id="IPR017099">
    <property type="entry name" value="UCP037053"/>
</dbReference>
<dbReference type="RefSeq" id="WP_256621567.1">
    <property type="nucleotide sequence ID" value="NZ_JTEO01000002.1"/>
</dbReference>
<evidence type="ECO:0008006" key="4">
    <source>
        <dbReference type="Google" id="ProtNLM"/>
    </source>
</evidence>
<sequence>MAEEQSLEALDINGDPINAGRAVRYLNTGTTGRVLDVRKDDEGTWAQIDTTGLYYRVDFLVIIDPSELKEKKETEKSVDAEELARRYSQRGPQNVDIGQVTGGG</sequence>
<dbReference type="EMBL" id="JTEO01000002">
    <property type="protein sequence ID" value="MCQ6961861.1"/>
    <property type="molecule type" value="Genomic_DNA"/>
</dbReference>
<protein>
    <recommendedName>
        <fullName evidence="4">DUF2098 domain-containing protein</fullName>
    </recommendedName>
</protein>
<evidence type="ECO:0000313" key="3">
    <source>
        <dbReference type="Proteomes" id="UP001206983"/>
    </source>
</evidence>
<dbReference type="AlphaFoldDB" id="A0AAE3H8A5"/>
<feature type="compositionally biased region" description="Basic and acidic residues" evidence="1">
    <location>
        <begin position="70"/>
        <end position="85"/>
    </location>
</feature>
<evidence type="ECO:0000256" key="1">
    <source>
        <dbReference type="SAM" id="MobiDB-lite"/>
    </source>
</evidence>
<feature type="region of interest" description="Disordered" evidence="1">
    <location>
        <begin position="70"/>
        <end position="104"/>
    </location>
</feature>
<keyword evidence="3" id="KW-1185">Reference proteome</keyword>
<gene>
    <name evidence="2" type="ORF">PV02_01305</name>
</gene>
<dbReference type="Proteomes" id="UP001206983">
    <property type="component" value="Unassembled WGS sequence"/>
</dbReference>
<evidence type="ECO:0000313" key="2">
    <source>
        <dbReference type="EMBL" id="MCQ6961861.1"/>
    </source>
</evidence>
<dbReference type="InterPro" id="IPR019209">
    <property type="entry name" value="DUF2098"/>
</dbReference>
<organism evidence="2 3">
    <name type="scientific">Methanolobus chelungpuianus</name>
    <dbReference type="NCBI Taxonomy" id="502115"/>
    <lineage>
        <taxon>Archaea</taxon>
        <taxon>Methanobacteriati</taxon>
        <taxon>Methanobacteriota</taxon>
        <taxon>Stenosarchaea group</taxon>
        <taxon>Methanomicrobia</taxon>
        <taxon>Methanosarcinales</taxon>
        <taxon>Methanosarcinaceae</taxon>
        <taxon>Methanolobus</taxon>
    </lineage>
</organism>
<name>A0AAE3H8A5_9EURY</name>